<reference evidence="9 10" key="1">
    <citation type="submission" date="2019-09" db="EMBL/GenBank/DDBJ databases">
        <title>Bird 10,000 Genomes (B10K) Project - Family phase.</title>
        <authorList>
            <person name="Zhang G."/>
        </authorList>
    </citation>
    <scope>NUCLEOTIDE SEQUENCE [LARGE SCALE GENOMIC DNA]</scope>
    <source>
        <strain evidence="9">B10K-DU-001-69</strain>
        <tissue evidence="9">Muscle</tissue>
    </source>
</reference>
<dbReference type="AlphaFoldDB" id="A0A7K5MXW3"/>
<evidence type="ECO:0000256" key="2">
    <source>
        <dbReference type="ARBA" id="ARBA00022723"/>
    </source>
</evidence>
<dbReference type="PROSITE" id="PS00028">
    <property type="entry name" value="ZINC_FINGER_C2H2_1"/>
    <property type="match status" value="1"/>
</dbReference>
<keyword evidence="3" id="KW-0677">Repeat</keyword>
<dbReference type="InterPro" id="IPR036236">
    <property type="entry name" value="Znf_C2H2_sf"/>
</dbReference>
<dbReference type="Proteomes" id="UP000583740">
    <property type="component" value="Unassembled WGS sequence"/>
</dbReference>
<keyword evidence="2" id="KW-0479">Metal-binding</keyword>
<keyword evidence="10" id="KW-1185">Reference proteome</keyword>
<proteinExistence type="predicted"/>
<evidence type="ECO:0000313" key="9">
    <source>
        <dbReference type="EMBL" id="NWT35451.1"/>
    </source>
</evidence>
<feature type="domain" description="C2H2-type" evidence="8">
    <location>
        <begin position="21"/>
        <end position="48"/>
    </location>
</feature>
<organism evidence="9 10">
    <name type="scientific">Cardinalis cardinalis</name>
    <name type="common">Northern cardinal</name>
    <dbReference type="NCBI Taxonomy" id="98964"/>
    <lineage>
        <taxon>Eukaryota</taxon>
        <taxon>Metazoa</taxon>
        <taxon>Chordata</taxon>
        <taxon>Craniata</taxon>
        <taxon>Vertebrata</taxon>
        <taxon>Euteleostomi</taxon>
        <taxon>Archelosauria</taxon>
        <taxon>Archosauria</taxon>
        <taxon>Dinosauria</taxon>
        <taxon>Saurischia</taxon>
        <taxon>Theropoda</taxon>
        <taxon>Coelurosauria</taxon>
        <taxon>Aves</taxon>
        <taxon>Neognathae</taxon>
        <taxon>Neoaves</taxon>
        <taxon>Telluraves</taxon>
        <taxon>Australaves</taxon>
        <taxon>Passeriformes</taxon>
        <taxon>Cardinalidae</taxon>
        <taxon>Cardinalis</taxon>
    </lineage>
</organism>
<keyword evidence="6" id="KW-0539">Nucleus</keyword>
<dbReference type="FunFam" id="3.30.160.60:FF:000295">
    <property type="entry name" value="zinc finger protein 19"/>
    <property type="match status" value="1"/>
</dbReference>
<dbReference type="PANTHER" id="PTHR23226">
    <property type="entry name" value="ZINC FINGER AND SCAN DOMAIN-CONTAINING"/>
    <property type="match status" value="1"/>
</dbReference>
<dbReference type="Pfam" id="PF00096">
    <property type="entry name" value="zf-C2H2"/>
    <property type="match status" value="1"/>
</dbReference>
<dbReference type="InterPro" id="IPR013087">
    <property type="entry name" value="Znf_C2H2_type"/>
</dbReference>
<keyword evidence="5" id="KW-0862">Zinc</keyword>
<dbReference type="GO" id="GO:0008270">
    <property type="term" value="F:zinc ion binding"/>
    <property type="evidence" value="ECO:0007669"/>
    <property type="project" value="UniProtKB-KW"/>
</dbReference>
<name>A0A7K5MXW3_CARCD</name>
<evidence type="ECO:0000256" key="5">
    <source>
        <dbReference type="ARBA" id="ARBA00022833"/>
    </source>
</evidence>
<dbReference type="GO" id="GO:0000981">
    <property type="term" value="F:DNA-binding transcription factor activity, RNA polymerase II-specific"/>
    <property type="evidence" value="ECO:0007669"/>
    <property type="project" value="TreeGrafter"/>
</dbReference>
<comment type="subcellular location">
    <subcellularLocation>
        <location evidence="1">Nucleus</location>
    </subcellularLocation>
</comment>
<dbReference type="SMART" id="SM00355">
    <property type="entry name" value="ZnF_C2H2"/>
    <property type="match status" value="1"/>
</dbReference>
<comment type="caution">
    <text evidence="9">The sequence shown here is derived from an EMBL/GenBank/DDBJ whole genome shotgun (WGS) entry which is preliminary data.</text>
</comment>
<feature type="non-terminal residue" evidence="9">
    <location>
        <position position="1"/>
    </location>
</feature>
<evidence type="ECO:0000256" key="4">
    <source>
        <dbReference type="ARBA" id="ARBA00022771"/>
    </source>
</evidence>
<dbReference type="PANTHER" id="PTHR23226:SF416">
    <property type="entry name" value="FI01424P"/>
    <property type="match status" value="1"/>
</dbReference>
<dbReference type="EMBL" id="VYXE01025471">
    <property type="protein sequence ID" value="NWT35451.1"/>
    <property type="molecule type" value="Genomic_DNA"/>
</dbReference>
<dbReference type="Gene3D" id="3.30.160.60">
    <property type="entry name" value="Classic Zinc Finger"/>
    <property type="match status" value="2"/>
</dbReference>
<feature type="non-terminal residue" evidence="9">
    <location>
        <position position="55"/>
    </location>
</feature>
<evidence type="ECO:0000313" key="10">
    <source>
        <dbReference type="Proteomes" id="UP000583740"/>
    </source>
</evidence>
<dbReference type="GO" id="GO:0005634">
    <property type="term" value="C:nucleus"/>
    <property type="evidence" value="ECO:0007669"/>
    <property type="project" value="UniProtKB-SubCell"/>
</dbReference>
<dbReference type="GO" id="GO:0000978">
    <property type="term" value="F:RNA polymerase II cis-regulatory region sequence-specific DNA binding"/>
    <property type="evidence" value="ECO:0007669"/>
    <property type="project" value="TreeGrafter"/>
</dbReference>
<feature type="domain" description="C2H2-type" evidence="8">
    <location>
        <begin position="1"/>
        <end position="20"/>
    </location>
</feature>
<evidence type="ECO:0000256" key="3">
    <source>
        <dbReference type="ARBA" id="ARBA00022737"/>
    </source>
</evidence>
<dbReference type="PROSITE" id="PS50157">
    <property type="entry name" value="ZINC_FINGER_C2H2_2"/>
    <property type="match status" value="2"/>
</dbReference>
<sequence>SFRYRSSLILHQKIHTGERPYECSKCGKGFRVRSHLFLHYQIHIEEKPFQCPDTG</sequence>
<evidence type="ECO:0000256" key="6">
    <source>
        <dbReference type="ARBA" id="ARBA00023242"/>
    </source>
</evidence>
<keyword evidence="4 7" id="KW-0863">Zinc-finger</keyword>
<protein>
    <submittedName>
        <fullName evidence="9">ZN287 protein</fullName>
    </submittedName>
</protein>
<gene>
    <name evidence="9" type="primary">Znf287_4</name>
    <name evidence="9" type="ORF">CARCAR_R15031</name>
</gene>
<accession>A0A7K5MXW3</accession>
<evidence type="ECO:0000256" key="1">
    <source>
        <dbReference type="ARBA" id="ARBA00004123"/>
    </source>
</evidence>
<evidence type="ECO:0000259" key="8">
    <source>
        <dbReference type="PROSITE" id="PS50157"/>
    </source>
</evidence>
<dbReference type="SUPFAM" id="SSF57667">
    <property type="entry name" value="beta-beta-alpha zinc fingers"/>
    <property type="match status" value="1"/>
</dbReference>
<evidence type="ECO:0000256" key="7">
    <source>
        <dbReference type="PROSITE-ProRule" id="PRU00042"/>
    </source>
</evidence>